<dbReference type="EMBL" id="LEKV01002832">
    <property type="protein sequence ID" value="KVI01660.1"/>
    <property type="molecule type" value="Genomic_DNA"/>
</dbReference>
<dbReference type="Proteomes" id="UP000243975">
    <property type="component" value="Unassembled WGS sequence"/>
</dbReference>
<proteinExistence type="predicted"/>
<feature type="signal peptide" evidence="1">
    <location>
        <begin position="1"/>
        <end position="15"/>
    </location>
</feature>
<keyword evidence="1" id="KW-0732">Signal</keyword>
<accession>A0A103Y366</accession>
<dbReference type="Gramene" id="KVI01660">
    <property type="protein sequence ID" value="KVI01660"/>
    <property type="gene ID" value="Ccrd_020060"/>
</dbReference>
<feature type="chain" id="PRO_5012475368" evidence="1">
    <location>
        <begin position="16"/>
        <end position="157"/>
    </location>
</feature>
<feature type="non-terminal residue" evidence="2">
    <location>
        <position position="157"/>
    </location>
</feature>
<evidence type="ECO:0000256" key="1">
    <source>
        <dbReference type="SAM" id="SignalP"/>
    </source>
</evidence>
<comment type="caution">
    <text evidence="2">The sequence shown here is derived from an EMBL/GenBank/DDBJ whole genome shotgun (WGS) entry which is preliminary data.</text>
</comment>
<evidence type="ECO:0000313" key="3">
    <source>
        <dbReference type="Proteomes" id="UP000243975"/>
    </source>
</evidence>
<sequence length="157" mass="17522">MVAVALLLLLVVVLSADMLVHHLVLTSSCLQQKQNNYKKKKNAMVSTLVVNSISQTQQAEWKVTYSTIMLLCKVFPVHITLWNGIIRVDTERSITNLNWQAIFKIEKAHLANVFQLAASLANFTFLVSCIPTRSPPEDCEGPSADLALLIIICFCLH</sequence>
<evidence type="ECO:0000313" key="2">
    <source>
        <dbReference type="EMBL" id="KVI01660.1"/>
    </source>
</evidence>
<dbReference type="AlphaFoldDB" id="A0A103Y366"/>
<protein>
    <submittedName>
        <fullName evidence="2">Uncharacterized protein</fullName>
    </submittedName>
</protein>
<name>A0A103Y366_CYNCS</name>
<gene>
    <name evidence="2" type="ORF">Ccrd_020060</name>
</gene>
<keyword evidence="3" id="KW-1185">Reference proteome</keyword>
<organism evidence="2 3">
    <name type="scientific">Cynara cardunculus var. scolymus</name>
    <name type="common">Globe artichoke</name>
    <name type="synonym">Cynara scolymus</name>
    <dbReference type="NCBI Taxonomy" id="59895"/>
    <lineage>
        <taxon>Eukaryota</taxon>
        <taxon>Viridiplantae</taxon>
        <taxon>Streptophyta</taxon>
        <taxon>Embryophyta</taxon>
        <taxon>Tracheophyta</taxon>
        <taxon>Spermatophyta</taxon>
        <taxon>Magnoliopsida</taxon>
        <taxon>eudicotyledons</taxon>
        <taxon>Gunneridae</taxon>
        <taxon>Pentapetalae</taxon>
        <taxon>asterids</taxon>
        <taxon>campanulids</taxon>
        <taxon>Asterales</taxon>
        <taxon>Asteraceae</taxon>
        <taxon>Carduoideae</taxon>
        <taxon>Cardueae</taxon>
        <taxon>Carduinae</taxon>
        <taxon>Cynara</taxon>
    </lineage>
</organism>
<reference evidence="2 3" key="1">
    <citation type="journal article" date="2016" name="Sci. Rep.">
        <title>The genome sequence of the outbreeding globe artichoke constructed de novo incorporating a phase-aware low-pass sequencing strategy of F1 progeny.</title>
        <authorList>
            <person name="Scaglione D."/>
            <person name="Reyes-Chin-Wo S."/>
            <person name="Acquadro A."/>
            <person name="Froenicke L."/>
            <person name="Portis E."/>
            <person name="Beitel C."/>
            <person name="Tirone M."/>
            <person name="Mauro R."/>
            <person name="Lo Monaco A."/>
            <person name="Mauromicale G."/>
            <person name="Faccioli P."/>
            <person name="Cattivelli L."/>
            <person name="Rieseberg L."/>
            <person name="Michelmore R."/>
            <person name="Lanteri S."/>
        </authorList>
    </citation>
    <scope>NUCLEOTIDE SEQUENCE [LARGE SCALE GENOMIC DNA]</scope>
    <source>
        <strain evidence="2">2C</strain>
    </source>
</reference>